<accession>A0ABU7PM65</accession>
<organism evidence="1 2">
    <name type="scientific">Actinacidiphila polyblastidii</name>
    <dbReference type="NCBI Taxonomy" id="3110430"/>
    <lineage>
        <taxon>Bacteria</taxon>
        <taxon>Bacillati</taxon>
        <taxon>Actinomycetota</taxon>
        <taxon>Actinomycetes</taxon>
        <taxon>Kitasatosporales</taxon>
        <taxon>Streptomycetaceae</taxon>
        <taxon>Actinacidiphila</taxon>
    </lineage>
</organism>
<sequence length="120" mass="12929">MTLLPIALVLGAIEMEPDAGLFGIQDVPSCMIQDLHVGAHHGLVASEKGDDAVWAVWSDEGTAHLQRLLDCTTSSADDTEGCGLYDQHEGRHTFELYDPQRAAAEAIVAMMPLTQKKPAD</sequence>
<dbReference type="RefSeq" id="WP_330800584.1">
    <property type="nucleotide sequence ID" value="NZ_JAZEWV010000053.1"/>
</dbReference>
<proteinExistence type="predicted"/>
<protein>
    <submittedName>
        <fullName evidence="1">Uncharacterized protein</fullName>
    </submittedName>
</protein>
<dbReference type="Proteomes" id="UP001344658">
    <property type="component" value="Unassembled WGS sequence"/>
</dbReference>
<reference evidence="1 2" key="1">
    <citation type="submission" date="2023-12" db="EMBL/GenBank/DDBJ databases">
        <title>Streptomyces sp. V4-01.</title>
        <authorList>
            <person name="Somphong A."/>
            <person name="Phongsopitanun W."/>
        </authorList>
    </citation>
    <scope>NUCLEOTIDE SEQUENCE [LARGE SCALE GENOMIC DNA]</scope>
    <source>
        <strain evidence="1 2">V4-01</strain>
    </source>
</reference>
<keyword evidence="2" id="KW-1185">Reference proteome</keyword>
<name>A0ABU7PM65_9ACTN</name>
<dbReference type="EMBL" id="JAZEWV010000053">
    <property type="protein sequence ID" value="MEE4546791.1"/>
    <property type="molecule type" value="Genomic_DNA"/>
</dbReference>
<evidence type="ECO:0000313" key="1">
    <source>
        <dbReference type="EMBL" id="MEE4546791.1"/>
    </source>
</evidence>
<gene>
    <name evidence="1" type="ORF">V2S66_33105</name>
</gene>
<evidence type="ECO:0000313" key="2">
    <source>
        <dbReference type="Proteomes" id="UP001344658"/>
    </source>
</evidence>
<comment type="caution">
    <text evidence="1">The sequence shown here is derived from an EMBL/GenBank/DDBJ whole genome shotgun (WGS) entry which is preliminary data.</text>
</comment>